<gene>
    <name evidence="1" type="ORF">JY572_04835</name>
</gene>
<proteinExistence type="predicted"/>
<name>A0ABX7N9E8_9BACT</name>
<evidence type="ECO:0000313" key="2">
    <source>
        <dbReference type="Proteomes" id="UP000663090"/>
    </source>
</evidence>
<organism evidence="1 2">
    <name type="scientific">Myxococcus landrumensis</name>
    <dbReference type="NCBI Taxonomy" id="2813577"/>
    <lineage>
        <taxon>Bacteria</taxon>
        <taxon>Pseudomonadati</taxon>
        <taxon>Myxococcota</taxon>
        <taxon>Myxococcia</taxon>
        <taxon>Myxococcales</taxon>
        <taxon>Cystobacterineae</taxon>
        <taxon>Myxococcaceae</taxon>
        <taxon>Myxococcus</taxon>
    </lineage>
</organism>
<accession>A0ABX7N9E8</accession>
<dbReference type="RefSeq" id="WP_206717117.1">
    <property type="nucleotide sequence ID" value="NZ_CP071091.1"/>
</dbReference>
<evidence type="ECO:0000313" key="1">
    <source>
        <dbReference type="EMBL" id="QSQ15407.1"/>
    </source>
</evidence>
<sequence>MLLAVESYFHDALRPAVPETVDVATGPSQGPATEVEALVEVCASSFKLALPEGDDLTAQRQPSYFAQVHRWPGNGTTRDFTLPAHAQGQVAEVESPPGRPLRRGDDYSIDGTTLRLYRAPMTANEAVVAFLRGERAEGFLERRRCELKLTVRAWVKAPGNAAPLLSRALAAALAASADLGNLEDEDTFPEESGVRMRLLQPAATLLGVTRTMEAVGTTFFSRAQASFLIRGECEQLISLGTPEPVGIIREVRRDT</sequence>
<dbReference type="Proteomes" id="UP000663090">
    <property type="component" value="Chromosome"/>
</dbReference>
<dbReference type="EMBL" id="CP071091">
    <property type="protein sequence ID" value="QSQ15407.1"/>
    <property type="molecule type" value="Genomic_DNA"/>
</dbReference>
<keyword evidence="2" id="KW-1185">Reference proteome</keyword>
<reference evidence="1 2" key="1">
    <citation type="submission" date="2021-02" db="EMBL/GenBank/DDBJ databases">
        <title>De Novo genome assembly of isolated myxobacteria.</title>
        <authorList>
            <person name="Stevens D.C."/>
        </authorList>
    </citation>
    <scope>NUCLEOTIDE SEQUENCE [LARGE SCALE GENOMIC DNA]</scope>
    <source>
        <strain evidence="1 2">SCHIC003</strain>
    </source>
</reference>
<evidence type="ECO:0008006" key="3">
    <source>
        <dbReference type="Google" id="ProtNLM"/>
    </source>
</evidence>
<protein>
    <recommendedName>
        <fullName evidence="3">Lipoprotein</fullName>
    </recommendedName>
</protein>